<keyword evidence="4" id="KW-0378">Hydrolase</keyword>
<dbReference type="PANTHER" id="PTHR22748:SF11">
    <property type="entry name" value="OS07G0184032 PROTEIN"/>
    <property type="match status" value="1"/>
</dbReference>
<evidence type="ECO:0000256" key="3">
    <source>
        <dbReference type="ARBA" id="ARBA00022723"/>
    </source>
</evidence>
<evidence type="ECO:0000256" key="1">
    <source>
        <dbReference type="ARBA" id="ARBA00001946"/>
    </source>
</evidence>
<feature type="domain" description="Endonuclease/exonuclease/phosphatase" evidence="6">
    <location>
        <begin position="4"/>
        <end position="79"/>
    </location>
</feature>
<dbReference type="SUPFAM" id="SSF56219">
    <property type="entry name" value="DNase I-like"/>
    <property type="match status" value="1"/>
</dbReference>
<dbReference type="InterPro" id="IPR036691">
    <property type="entry name" value="Endo/exonu/phosph_ase_sf"/>
</dbReference>
<comment type="cofactor">
    <cofactor evidence="1">
        <name>Mg(2+)</name>
        <dbReference type="ChEBI" id="CHEBI:18420"/>
    </cofactor>
</comment>
<dbReference type="Gene3D" id="3.60.10.10">
    <property type="entry name" value="Endonuclease/exonuclease/phosphatase"/>
    <property type="match status" value="1"/>
</dbReference>
<organism evidence="7 8">
    <name type="scientific">Hibiscus sabdariffa</name>
    <name type="common">roselle</name>
    <dbReference type="NCBI Taxonomy" id="183260"/>
    <lineage>
        <taxon>Eukaryota</taxon>
        <taxon>Viridiplantae</taxon>
        <taxon>Streptophyta</taxon>
        <taxon>Embryophyta</taxon>
        <taxon>Tracheophyta</taxon>
        <taxon>Spermatophyta</taxon>
        <taxon>Magnoliopsida</taxon>
        <taxon>eudicotyledons</taxon>
        <taxon>Gunneridae</taxon>
        <taxon>Pentapetalae</taxon>
        <taxon>rosids</taxon>
        <taxon>malvids</taxon>
        <taxon>Malvales</taxon>
        <taxon>Malvaceae</taxon>
        <taxon>Malvoideae</taxon>
        <taxon>Hibiscus</taxon>
    </lineage>
</organism>
<sequence>MRMLSWNVRGLGMAAKRHAVQKVIRQHRCELAVLQETKLEVVTDAIVRRIWIMDNFEYVFTPVKGRSGGIVVIWDKARFRLHGSLIQFCFVMVEGHWLIDD</sequence>
<name>A0ABR2FNA2_9ROSI</name>
<comment type="similarity">
    <text evidence="2">Belongs to the DNA repair enzymes AP/ExoA family.</text>
</comment>
<evidence type="ECO:0000256" key="5">
    <source>
        <dbReference type="ARBA" id="ARBA00022842"/>
    </source>
</evidence>
<evidence type="ECO:0000313" key="7">
    <source>
        <dbReference type="EMBL" id="KAK8583602.1"/>
    </source>
</evidence>
<dbReference type="PANTHER" id="PTHR22748">
    <property type="entry name" value="AP ENDONUCLEASE"/>
    <property type="match status" value="1"/>
</dbReference>
<dbReference type="EMBL" id="JBBPBM010000005">
    <property type="protein sequence ID" value="KAK8583602.1"/>
    <property type="molecule type" value="Genomic_DNA"/>
</dbReference>
<proteinExistence type="inferred from homology"/>
<evidence type="ECO:0000259" key="6">
    <source>
        <dbReference type="Pfam" id="PF03372"/>
    </source>
</evidence>
<dbReference type="InterPro" id="IPR004808">
    <property type="entry name" value="AP_endonuc_1"/>
</dbReference>
<evidence type="ECO:0000256" key="2">
    <source>
        <dbReference type="ARBA" id="ARBA00007092"/>
    </source>
</evidence>
<keyword evidence="5" id="KW-0460">Magnesium</keyword>
<dbReference type="Pfam" id="PF03372">
    <property type="entry name" value="Exo_endo_phos"/>
    <property type="match status" value="1"/>
</dbReference>
<accession>A0ABR2FNA2</accession>
<dbReference type="InterPro" id="IPR005135">
    <property type="entry name" value="Endo/exonuclease/phosphatase"/>
</dbReference>
<keyword evidence="3" id="KW-0479">Metal-binding</keyword>
<comment type="caution">
    <text evidence="7">The sequence shown here is derived from an EMBL/GenBank/DDBJ whole genome shotgun (WGS) entry which is preliminary data.</text>
</comment>
<protein>
    <recommendedName>
        <fullName evidence="6">Endonuclease/exonuclease/phosphatase domain-containing protein</fullName>
    </recommendedName>
</protein>
<dbReference type="Proteomes" id="UP001472677">
    <property type="component" value="Unassembled WGS sequence"/>
</dbReference>
<keyword evidence="8" id="KW-1185">Reference proteome</keyword>
<gene>
    <name evidence="7" type="ORF">V6N12_067866</name>
</gene>
<reference evidence="7 8" key="1">
    <citation type="journal article" date="2024" name="G3 (Bethesda)">
        <title>Genome assembly of Hibiscus sabdariffa L. provides insights into metabolisms of medicinal natural products.</title>
        <authorList>
            <person name="Kim T."/>
        </authorList>
    </citation>
    <scope>NUCLEOTIDE SEQUENCE [LARGE SCALE GENOMIC DNA]</scope>
    <source>
        <strain evidence="7">TK-2024</strain>
        <tissue evidence="7">Old leaves</tissue>
    </source>
</reference>
<evidence type="ECO:0000313" key="8">
    <source>
        <dbReference type="Proteomes" id="UP001472677"/>
    </source>
</evidence>
<evidence type="ECO:0000256" key="4">
    <source>
        <dbReference type="ARBA" id="ARBA00022801"/>
    </source>
</evidence>